<accession>A0AAE1X6M9</accession>
<evidence type="ECO:0000313" key="1">
    <source>
        <dbReference type="EMBL" id="KAK4406284.1"/>
    </source>
</evidence>
<name>A0AAE1X6M9_9LAMI</name>
<dbReference type="EMBL" id="JACGWL010000003">
    <property type="protein sequence ID" value="KAK4406284.1"/>
    <property type="molecule type" value="Genomic_DNA"/>
</dbReference>
<dbReference type="AlphaFoldDB" id="A0AAE1X6M9"/>
<reference evidence="1" key="1">
    <citation type="submission" date="2020-06" db="EMBL/GenBank/DDBJ databases">
        <authorList>
            <person name="Li T."/>
            <person name="Hu X."/>
            <person name="Zhang T."/>
            <person name="Song X."/>
            <person name="Zhang H."/>
            <person name="Dai N."/>
            <person name="Sheng W."/>
            <person name="Hou X."/>
            <person name="Wei L."/>
        </authorList>
    </citation>
    <scope>NUCLEOTIDE SEQUENCE</scope>
    <source>
        <strain evidence="1">K16</strain>
        <tissue evidence="1">Leaf</tissue>
    </source>
</reference>
<reference evidence="1" key="2">
    <citation type="journal article" date="2024" name="Plant">
        <title>Genomic evolution and insights into agronomic trait innovations of Sesamum species.</title>
        <authorList>
            <person name="Miao H."/>
            <person name="Wang L."/>
            <person name="Qu L."/>
            <person name="Liu H."/>
            <person name="Sun Y."/>
            <person name="Le M."/>
            <person name="Wang Q."/>
            <person name="Wei S."/>
            <person name="Zheng Y."/>
            <person name="Lin W."/>
            <person name="Duan Y."/>
            <person name="Cao H."/>
            <person name="Xiong S."/>
            <person name="Wang X."/>
            <person name="Wei L."/>
            <person name="Li C."/>
            <person name="Ma Q."/>
            <person name="Ju M."/>
            <person name="Zhao R."/>
            <person name="Li G."/>
            <person name="Mu C."/>
            <person name="Tian Q."/>
            <person name="Mei H."/>
            <person name="Zhang T."/>
            <person name="Gao T."/>
            <person name="Zhang H."/>
        </authorList>
    </citation>
    <scope>NUCLEOTIDE SEQUENCE</scope>
    <source>
        <strain evidence="1">K16</strain>
    </source>
</reference>
<sequence>MNIVKIELRNKMDDEWLNDLMACYIERQIFADINDKVILQHFQNMKTRRFQLASRSRRLSQNSGFATDDNRCC</sequence>
<dbReference type="PANTHER" id="PTHR46880">
    <property type="entry name" value="RAS-ASSOCIATING DOMAIN-CONTAINING PROTEIN"/>
    <property type="match status" value="1"/>
</dbReference>
<evidence type="ECO:0000313" key="2">
    <source>
        <dbReference type="Proteomes" id="UP001289374"/>
    </source>
</evidence>
<proteinExistence type="predicted"/>
<protein>
    <submittedName>
        <fullName evidence="1">Uncharacterized protein</fullName>
    </submittedName>
</protein>
<comment type="caution">
    <text evidence="1">The sequence shown here is derived from an EMBL/GenBank/DDBJ whole genome shotgun (WGS) entry which is preliminary data.</text>
</comment>
<dbReference type="PANTHER" id="PTHR46880:SF5">
    <property type="entry name" value="DUF4371 DOMAIN-CONTAINING PROTEIN"/>
    <property type="match status" value="1"/>
</dbReference>
<organism evidence="1 2">
    <name type="scientific">Sesamum angolense</name>
    <dbReference type="NCBI Taxonomy" id="2727404"/>
    <lineage>
        <taxon>Eukaryota</taxon>
        <taxon>Viridiplantae</taxon>
        <taxon>Streptophyta</taxon>
        <taxon>Embryophyta</taxon>
        <taxon>Tracheophyta</taxon>
        <taxon>Spermatophyta</taxon>
        <taxon>Magnoliopsida</taxon>
        <taxon>eudicotyledons</taxon>
        <taxon>Gunneridae</taxon>
        <taxon>Pentapetalae</taxon>
        <taxon>asterids</taxon>
        <taxon>lamiids</taxon>
        <taxon>Lamiales</taxon>
        <taxon>Pedaliaceae</taxon>
        <taxon>Sesamum</taxon>
    </lineage>
</organism>
<keyword evidence="2" id="KW-1185">Reference proteome</keyword>
<gene>
    <name evidence="1" type="ORF">Sango_0634900</name>
</gene>
<dbReference type="Proteomes" id="UP001289374">
    <property type="component" value="Unassembled WGS sequence"/>
</dbReference>